<dbReference type="AlphaFoldDB" id="A0A1M5TJZ0"/>
<dbReference type="RefSeq" id="WP_073137782.1">
    <property type="nucleotide sequence ID" value="NZ_FQWQ01000003.1"/>
</dbReference>
<dbReference type="EMBL" id="FQWQ01000003">
    <property type="protein sequence ID" value="SHH51125.1"/>
    <property type="molecule type" value="Genomic_DNA"/>
</dbReference>
<protein>
    <submittedName>
        <fullName evidence="2">Uncharacterized protein</fullName>
    </submittedName>
</protein>
<feature type="transmembrane region" description="Helical" evidence="1">
    <location>
        <begin position="7"/>
        <end position="27"/>
    </location>
</feature>
<keyword evidence="1" id="KW-0812">Transmembrane</keyword>
<keyword evidence="3" id="KW-1185">Reference proteome</keyword>
<dbReference type="Proteomes" id="UP000184212">
    <property type="component" value="Unassembled WGS sequence"/>
</dbReference>
<proteinExistence type="predicted"/>
<evidence type="ECO:0000256" key="1">
    <source>
        <dbReference type="SAM" id="Phobius"/>
    </source>
</evidence>
<sequence length="69" mass="7536">MKRIFGVLMLVVGNVFVIAAVFAMFPLVPEGIGLTNQTFFLLGKLIALALMATVCFFIIRTGLKWTKGS</sequence>
<organism evidence="2 3">
    <name type="scientific">Chryseolinea serpens</name>
    <dbReference type="NCBI Taxonomy" id="947013"/>
    <lineage>
        <taxon>Bacteria</taxon>
        <taxon>Pseudomonadati</taxon>
        <taxon>Bacteroidota</taxon>
        <taxon>Cytophagia</taxon>
        <taxon>Cytophagales</taxon>
        <taxon>Fulvivirgaceae</taxon>
        <taxon>Chryseolinea</taxon>
    </lineage>
</organism>
<feature type="transmembrane region" description="Helical" evidence="1">
    <location>
        <begin position="39"/>
        <end position="59"/>
    </location>
</feature>
<evidence type="ECO:0000313" key="3">
    <source>
        <dbReference type="Proteomes" id="UP000184212"/>
    </source>
</evidence>
<reference evidence="2 3" key="1">
    <citation type="submission" date="2016-11" db="EMBL/GenBank/DDBJ databases">
        <authorList>
            <person name="Jaros S."/>
            <person name="Januszkiewicz K."/>
            <person name="Wedrychowicz H."/>
        </authorList>
    </citation>
    <scope>NUCLEOTIDE SEQUENCE [LARGE SCALE GENOMIC DNA]</scope>
    <source>
        <strain evidence="2 3">DSM 24574</strain>
    </source>
</reference>
<keyword evidence="1" id="KW-1133">Transmembrane helix</keyword>
<accession>A0A1M5TJZ0</accession>
<gene>
    <name evidence="2" type="ORF">SAMN04488109_4129</name>
</gene>
<dbReference type="STRING" id="947013.SAMN04488109_4129"/>
<evidence type="ECO:0000313" key="2">
    <source>
        <dbReference type="EMBL" id="SHH51125.1"/>
    </source>
</evidence>
<name>A0A1M5TJZ0_9BACT</name>
<keyword evidence="1" id="KW-0472">Membrane</keyword>